<dbReference type="EMBL" id="JH600070">
    <property type="protein sequence ID" value="EIJ41244.1"/>
    <property type="molecule type" value="Genomic_DNA"/>
</dbReference>
<dbReference type="eggNOG" id="COG4245">
    <property type="taxonomic scope" value="Bacteria"/>
</dbReference>
<name>I3CCA1_9GAMM</name>
<dbReference type="OrthoDB" id="9806395at2"/>
<keyword evidence="2" id="KW-1185">Reference proteome</keyword>
<sequence length="241" mass="26694">MTQVIPVPEGEVTKRPLHFFWLTDYSGSMSGKKIAVLNQAIREAIPEIRKALINHPQVQIMMRAIKFADKADWHVGADPVPIESFSWPELEVAGLTATAQAVELLADELELQKMPRRGLPPVCLLVSDGFCTDTDEEYAQAIKRLNSLPWGRKAVRLAIAIGDESDYDEEQLLKFVSHREIGVLKAHNPAELLEYIKWASITASIGVSQGKSKGSQALEQSENVILTPPPQPILSTSEDVF</sequence>
<dbReference type="AlphaFoldDB" id="I3CCA1"/>
<evidence type="ECO:0008006" key="3">
    <source>
        <dbReference type="Google" id="ProtNLM"/>
    </source>
</evidence>
<dbReference type="Gene3D" id="3.40.50.410">
    <property type="entry name" value="von Willebrand factor, type A domain"/>
    <property type="match status" value="1"/>
</dbReference>
<dbReference type="SUPFAM" id="SSF53300">
    <property type="entry name" value="vWA-like"/>
    <property type="match status" value="1"/>
</dbReference>
<accession>I3CCA1</accession>
<dbReference type="RefSeq" id="WP_002683024.1">
    <property type="nucleotide sequence ID" value="NZ_JH600070.1"/>
</dbReference>
<protein>
    <recommendedName>
        <fullName evidence="3">VWFA domain-containing protein</fullName>
    </recommendedName>
</protein>
<dbReference type="InterPro" id="IPR036465">
    <property type="entry name" value="vWFA_dom_sf"/>
</dbReference>
<dbReference type="STRING" id="395493.BegalDRAFT_0324"/>
<evidence type="ECO:0000313" key="2">
    <source>
        <dbReference type="Proteomes" id="UP000005744"/>
    </source>
</evidence>
<gene>
    <name evidence="1" type="ORF">BegalDRAFT_0324</name>
</gene>
<dbReference type="Proteomes" id="UP000005744">
    <property type="component" value="Unassembled WGS sequence"/>
</dbReference>
<proteinExistence type="predicted"/>
<organism evidence="1 2">
    <name type="scientific">Beggiatoa alba B18LD</name>
    <dbReference type="NCBI Taxonomy" id="395493"/>
    <lineage>
        <taxon>Bacteria</taxon>
        <taxon>Pseudomonadati</taxon>
        <taxon>Pseudomonadota</taxon>
        <taxon>Gammaproteobacteria</taxon>
        <taxon>Thiotrichales</taxon>
        <taxon>Thiotrichaceae</taxon>
        <taxon>Beggiatoa</taxon>
    </lineage>
</organism>
<evidence type="ECO:0000313" key="1">
    <source>
        <dbReference type="EMBL" id="EIJ41244.1"/>
    </source>
</evidence>
<reference evidence="1 2" key="1">
    <citation type="submission" date="2011-11" db="EMBL/GenBank/DDBJ databases">
        <title>Improved High-Quality Draft sequence of Beggiatoa alba B18lD.</title>
        <authorList>
            <consortium name="US DOE Joint Genome Institute"/>
            <person name="Lucas S."/>
            <person name="Han J."/>
            <person name="Lapidus A."/>
            <person name="Cheng J.-F."/>
            <person name="Goodwin L."/>
            <person name="Pitluck S."/>
            <person name="Peters L."/>
            <person name="Mikhailova N."/>
            <person name="Held B."/>
            <person name="Detter J.C."/>
            <person name="Han C."/>
            <person name="Tapia R."/>
            <person name="Land M."/>
            <person name="Hauser L."/>
            <person name="Kyrpides N."/>
            <person name="Ivanova N."/>
            <person name="Pagani I."/>
            <person name="Samuel K."/>
            <person name="Teske A."/>
            <person name="Mueller J."/>
            <person name="Woyke T."/>
        </authorList>
    </citation>
    <scope>NUCLEOTIDE SEQUENCE [LARGE SCALE GENOMIC DNA]</scope>
    <source>
        <strain evidence="1 2">B18LD</strain>
    </source>
</reference>
<dbReference type="HOGENOM" id="CLU_082324_0_1_6"/>